<evidence type="ECO:0000256" key="3">
    <source>
        <dbReference type="ARBA" id="ARBA00022691"/>
    </source>
</evidence>
<dbReference type="InterPro" id="IPR046449">
    <property type="entry name" value="DEGP_PDZ_sf"/>
</dbReference>
<dbReference type="EMBL" id="GG671131">
    <property type="protein sequence ID" value="EER19191.1"/>
    <property type="molecule type" value="Genomic_DNA"/>
</dbReference>
<dbReference type="InterPro" id="IPR001678">
    <property type="entry name" value="MeTrfase_RsmB-F_NOP2_dom"/>
</dbReference>
<dbReference type="GO" id="GO:0003723">
    <property type="term" value="F:RNA binding"/>
    <property type="evidence" value="ECO:0007669"/>
    <property type="project" value="UniProtKB-UniRule"/>
</dbReference>
<dbReference type="RefSeq" id="XP_002787395.1">
    <property type="nucleotide sequence ID" value="XM_002787349.1"/>
</dbReference>
<feature type="binding site" evidence="5">
    <location>
        <position position="828"/>
    </location>
    <ligand>
        <name>S-adenosyl-L-methionine</name>
        <dbReference type="ChEBI" id="CHEBI:59789"/>
    </ligand>
</feature>
<dbReference type="Proteomes" id="UP000007800">
    <property type="component" value="Unassembled WGS sequence"/>
</dbReference>
<dbReference type="SUPFAM" id="SSF50494">
    <property type="entry name" value="Trypsin-like serine proteases"/>
    <property type="match status" value="1"/>
</dbReference>
<comment type="similarity">
    <text evidence="5">Belongs to the class I-like SAM-binding methyltransferase superfamily. RsmB/NOP family.</text>
</comment>
<dbReference type="Gene3D" id="2.40.10.10">
    <property type="entry name" value="Trypsin-like serine proteases"/>
    <property type="match status" value="2"/>
</dbReference>
<organism evidence="8">
    <name type="scientific">Perkinsus marinus (strain ATCC 50983 / TXsc)</name>
    <dbReference type="NCBI Taxonomy" id="423536"/>
    <lineage>
        <taxon>Eukaryota</taxon>
        <taxon>Sar</taxon>
        <taxon>Alveolata</taxon>
        <taxon>Perkinsozoa</taxon>
        <taxon>Perkinsea</taxon>
        <taxon>Perkinsida</taxon>
        <taxon>Perkinsidae</taxon>
        <taxon>Perkinsus</taxon>
    </lineage>
</organism>
<keyword evidence="1 5" id="KW-0489">Methyltransferase</keyword>
<dbReference type="SUPFAM" id="SSF53335">
    <property type="entry name" value="S-adenosyl-L-methionine-dependent methyltransferases"/>
    <property type="match status" value="1"/>
</dbReference>
<dbReference type="InterPro" id="IPR041517">
    <property type="entry name" value="DEGP_PDZ"/>
</dbReference>
<dbReference type="Gene3D" id="3.40.50.150">
    <property type="entry name" value="Vaccinia Virus protein VP39"/>
    <property type="match status" value="1"/>
</dbReference>
<evidence type="ECO:0000259" key="6">
    <source>
        <dbReference type="PROSITE" id="PS51686"/>
    </source>
</evidence>
<feature type="domain" description="SAM-dependent MTase RsmB/NOP-type" evidence="6">
    <location>
        <begin position="654"/>
        <end position="986"/>
    </location>
</feature>
<reference evidence="7 8" key="1">
    <citation type="submission" date="2008-07" db="EMBL/GenBank/DDBJ databases">
        <authorList>
            <person name="El-Sayed N."/>
            <person name="Caler E."/>
            <person name="Inman J."/>
            <person name="Amedeo P."/>
            <person name="Hass B."/>
            <person name="Wortman J."/>
        </authorList>
    </citation>
    <scope>NUCLEOTIDE SEQUENCE [LARGE SCALE GENOMIC DNA]</scope>
    <source>
        <strain evidence="8">ATCC 50983 / TXsc</strain>
    </source>
</reference>
<comment type="caution">
    <text evidence="5">Lacks conserved residue(s) required for the propagation of feature annotation.</text>
</comment>
<dbReference type="InterPro" id="IPR049560">
    <property type="entry name" value="MeTrfase_RsmB-F_NOP2_cat"/>
</dbReference>
<evidence type="ECO:0000256" key="4">
    <source>
        <dbReference type="ARBA" id="ARBA00022884"/>
    </source>
</evidence>
<protein>
    <recommendedName>
        <fullName evidence="6">SAM-dependent MTase RsmB/NOP-type domain-containing protein</fullName>
    </recommendedName>
</protein>
<feature type="active site" description="Nucleophile" evidence="5">
    <location>
        <position position="881"/>
    </location>
</feature>
<dbReference type="PANTHER" id="PTHR22808:SF6">
    <property type="entry name" value="SAM-DEPENDENT MTASE RSMB_NOP-TYPE DOMAIN-CONTAINING PROTEIN"/>
    <property type="match status" value="1"/>
</dbReference>
<dbReference type="InParanoid" id="C5K8I4"/>
<feature type="binding site" evidence="5">
    <location>
        <begin position="762"/>
        <end position="768"/>
    </location>
    <ligand>
        <name>S-adenosyl-L-methionine</name>
        <dbReference type="ChEBI" id="CHEBI:59789"/>
    </ligand>
</feature>
<evidence type="ECO:0000256" key="1">
    <source>
        <dbReference type="ARBA" id="ARBA00022603"/>
    </source>
</evidence>
<dbReference type="InterPro" id="IPR009003">
    <property type="entry name" value="Peptidase_S1_PA"/>
</dbReference>
<dbReference type="InterPro" id="IPR043504">
    <property type="entry name" value="Peptidase_S1_PA_chymotrypsin"/>
</dbReference>
<dbReference type="GeneID" id="9039430"/>
<dbReference type="OrthoDB" id="4217619at2759"/>
<dbReference type="AlphaFoldDB" id="C5K8I4"/>
<keyword evidence="8" id="KW-1185">Reference proteome</keyword>
<dbReference type="Pfam" id="PF17815">
    <property type="entry name" value="PDZ_3"/>
    <property type="match status" value="1"/>
</dbReference>
<gene>
    <name evidence="7" type="ORF">Pmar_PMAR028656</name>
</gene>
<keyword evidence="3 5" id="KW-0949">S-adenosyl-L-methionine</keyword>
<evidence type="ECO:0000313" key="7">
    <source>
        <dbReference type="EMBL" id="EER19191.1"/>
    </source>
</evidence>
<accession>C5K8I4</accession>
<keyword evidence="2 5" id="KW-0808">Transferase</keyword>
<evidence type="ECO:0000313" key="8">
    <source>
        <dbReference type="Proteomes" id="UP000007800"/>
    </source>
</evidence>
<dbReference type="Gene3D" id="2.30.42.10">
    <property type="match status" value="1"/>
</dbReference>
<feature type="binding site" evidence="5">
    <location>
        <position position="787"/>
    </location>
    <ligand>
        <name>S-adenosyl-L-methionine</name>
        <dbReference type="ChEBI" id="CHEBI:59789"/>
    </ligand>
</feature>
<dbReference type="Pfam" id="PF01189">
    <property type="entry name" value="Methyltr_RsmB-F"/>
    <property type="match status" value="1"/>
</dbReference>
<dbReference type="PRINTS" id="PR02008">
    <property type="entry name" value="RCMTFAMILY"/>
</dbReference>
<dbReference type="Pfam" id="PF13365">
    <property type="entry name" value="Trypsin_2"/>
    <property type="match status" value="1"/>
</dbReference>
<dbReference type="InterPro" id="IPR029063">
    <property type="entry name" value="SAM-dependent_MTases_sf"/>
</dbReference>
<dbReference type="PANTHER" id="PTHR22808">
    <property type="entry name" value="NCL1 YEAST -RELATED NOL1/NOP2/FMU SUN DOMAIN-CONTAINING"/>
    <property type="match status" value="1"/>
</dbReference>
<dbReference type="Gene3D" id="3.20.190.20">
    <property type="match status" value="1"/>
</dbReference>
<evidence type="ECO:0000256" key="5">
    <source>
        <dbReference type="PROSITE-ProRule" id="PRU01023"/>
    </source>
</evidence>
<dbReference type="InterPro" id="IPR023267">
    <property type="entry name" value="RCMT"/>
</dbReference>
<proteinExistence type="inferred from homology"/>
<sequence>MSIASQLVNGYSSFLLNATTHNPFHLASRLLSTSAARLSQPSPADLAVVKLHVTRQRPSWTVPWQSTPVEASSGSGCLLSLPESVDSSWHGRNFILTAAHVVADSIYLTVQRNTDYFEPSKYSAVVKAVCHDSDLALVEVTDEKDGFRLGTQFRLPQCEYKRLLGGTSAGSPPVEMRPLELAKWDVLPELRDTVQVVGYPVGGDKLSVTSGVVSRCEVVEYSHSARPALGITVDAAVNAGNSGGPVMCPNSDKIIGVAFQKYVSRGVENQGHAVPSYLIWRFINRVATATSDGGQTSSSSSSSSSLDLPCLGVTCQPVENEQFKTWLGMRGGDGMEYKGVMVSWSINPSLRKYDVITAINGTPLDSFGHVWYLGRRLYMTALLDSYYVGDVVELTVLSRGPEEGQARVEERRRRVQLMSPEDCFLVPRGQMYDVKAPPYFIAGGMVFQPLSVDYLRGWASDRDRPTHLQHMVNTGRKSRTGEGRQEECVVLTQVLADECNSGYGSGWVGGPIVQKVNNEKICCLAHLEKIFDSVVYSSESSSAYVVVELLCYDGPFTMVLATEELRQGDGRIQQRYGLAKLRSDGNRLRLVMAKHPRSKHRRFKTGPKRTTKSTDEPVTRKFGEIVTEGVERWEDFYRACGLQLDNGDEEWRDLINHLRAPLPISFRVRKDADCSPPRSIFQDVTLSRNGRWIPRARQFKWCSGYQLGCDPKTAKEAYPELDEWLRAHHGGIGGGARRQEVASMVPVSVLGIEPAHEVLDMCAAPGSKTLQALDVVEKGRGMVVANELDTRRAHILCGRVGASEGFMVINHKAQLIPNNHQFDRVICDVPCSGDGTFRKYPVKWKHWDPSLGRRLHHTQIQIALRAFALLKVGGRMSYSTCSVNPLENEAVVQAVLKAVSPHGRLVRVELPGFRTYPGLNHWQVVEEVEDSHEVYHCEAISEGDVRKEWYRPSMWPSGSFDLSPCLRVYPHLNNTGGFFTAVIEKTGEPWDGGGRPVNTDGISWRATGKEPLKVRKSLSKLADHRLYNIIRVGKKKAKTGSP</sequence>
<evidence type="ECO:0000256" key="2">
    <source>
        <dbReference type="ARBA" id="ARBA00022679"/>
    </source>
</evidence>
<dbReference type="GO" id="GO:0008173">
    <property type="term" value="F:RNA methyltransferase activity"/>
    <property type="evidence" value="ECO:0007669"/>
    <property type="project" value="InterPro"/>
</dbReference>
<dbReference type="GO" id="GO:0001510">
    <property type="term" value="P:RNA methylation"/>
    <property type="evidence" value="ECO:0007669"/>
    <property type="project" value="InterPro"/>
</dbReference>
<name>C5K8I4_PERM5</name>
<dbReference type="InterPro" id="IPR036034">
    <property type="entry name" value="PDZ_sf"/>
</dbReference>
<keyword evidence="4 5" id="KW-0694">RNA-binding</keyword>
<dbReference type="PROSITE" id="PS51686">
    <property type="entry name" value="SAM_MT_RSMB_NOP"/>
    <property type="match status" value="1"/>
</dbReference>